<evidence type="ECO:0000313" key="2">
    <source>
        <dbReference type="WBParaSite" id="RSKR_0000722600.1"/>
    </source>
</evidence>
<organism evidence="1 2">
    <name type="scientific">Rhabditophanes sp. KR3021</name>
    <dbReference type="NCBI Taxonomy" id="114890"/>
    <lineage>
        <taxon>Eukaryota</taxon>
        <taxon>Metazoa</taxon>
        <taxon>Ecdysozoa</taxon>
        <taxon>Nematoda</taxon>
        <taxon>Chromadorea</taxon>
        <taxon>Rhabditida</taxon>
        <taxon>Tylenchina</taxon>
        <taxon>Panagrolaimomorpha</taxon>
        <taxon>Strongyloidoidea</taxon>
        <taxon>Alloionematidae</taxon>
        <taxon>Rhabditophanes</taxon>
    </lineage>
</organism>
<protein>
    <submittedName>
        <fullName evidence="2">Tr-type G domain-containing protein</fullName>
    </submittedName>
</protein>
<reference evidence="2" key="1">
    <citation type="submission" date="2016-11" db="UniProtKB">
        <authorList>
            <consortium name="WormBaseParasite"/>
        </authorList>
    </citation>
    <scope>IDENTIFICATION</scope>
    <source>
        <strain evidence="2">KR3021</strain>
    </source>
</reference>
<proteinExistence type="predicted"/>
<evidence type="ECO:0000313" key="1">
    <source>
        <dbReference type="Proteomes" id="UP000095286"/>
    </source>
</evidence>
<name>A0AC35U464_9BILA</name>
<sequence>MSSISESDINLAKAFSETKPENIRNVCIIAHVDHGKTSLCDALISSNGIISSRMAGKLRYMDSRSDEQTRGITMKSSGISLYYNPVFVNLIDSPGHVDFGSEVISAIDIADISILVIDVVEGICSQTETVLRQAIKCRHDVILVINKIDRLIIELGMDVSEAYKHMRKLVEHANSCLSQILQGYLLDDEWIKIDDEEARIHFDPAKGNVIFASAVYGFGFGLEDFALLWHEKLKIGKDELKTALFSDSYIGNGGKIMPDAEVKGKNTVFETLVLTPLWEVYKCAFKDADLPKLQKMGEKMGITTKSKRVPEAFEEFMKQWMPLTKACVRAVYRCSSAKVAYQNEDALKSLLQSEEHPLWEDIKGANEDSVRSVLIIVKVLNYNGRKIGMCRVLSGRVNIGDELFNLDGGAVKEIVSECEDSDEKDESKSKIEDMFIMMGKELIPVSSVGAGQICGIALEKDFVGRTLCSDYVVNGGITFNVSHVEPLVRVSVFPACADTESFDELRAALKLLTVLDSSVRVFEADNGELTLITAGEVHLQKCIEDLKDLGQKSLTVSEPVVPFMETIIPEVSISYLKIVLNHLTECNIKIDLVKIKLRAVPLPDEIVAFLHKNGNVIKKIRSKEISGENGKLVKFRTELRAIAAKLLPGMKGTWWMKKNEVEVLKMIDKIWSFGPSKAKANFMVNNVYKDEESFSVWDGSNKRAQWVDQAFLSGFDVCMSGGPLCDEPLQGVAIIIEEFSMAEGADSTILSQLMSAVKGTINAALKKLPLRLVAATYKCTVQASSSVLGKVHTVLSQRRAKTLNEDINQANGLFEIESVMPIIESFGFVDDLRKSTSGNATAQMEFSHWQLISEDPFWLPTTEEEIEHFGEKGDSVNQAKLYMDAIRRRKGLLTDDMIVVNAEKQRNLSRNK</sequence>
<accession>A0AC35U464</accession>
<dbReference type="WBParaSite" id="RSKR_0000722600.1">
    <property type="protein sequence ID" value="RSKR_0000722600.1"/>
    <property type="gene ID" value="RSKR_0000722600"/>
</dbReference>
<dbReference type="Proteomes" id="UP000095286">
    <property type="component" value="Unplaced"/>
</dbReference>